<name>A0ABM9UDB5_9HYPH</name>
<comment type="caution">
    <text evidence="1">The sequence shown here is derived from an EMBL/GenBank/DDBJ whole genome shotgun (WGS) entry which is preliminary data.</text>
</comment>
<sequence>MDALKECTYCGKRVNRECADTREALMCSPVNRKMYRGAATAPKTTSDGGSTSYYKLPEGAKDLQDVIEAKNMNFAIGNIFKACYRLGEKDGTSADYDLNKIIFFAQREKARRTKCASS</sequence>
<organism evidence="1 2">
    <name type="scientific">Chelatococcus sambhunathii</name>
    <dbReference type="NCBI Taxonomy" id="363953"/>
    <lineage>
        <taxon>Bacteria</taxon>
        <taxon>Pseudomonadati</taxon>
        <taxon>Pseudomonadota</taxon>
        <taxon>Alphaproteobacteria</taxon>
        <taxon>Hyphomicrobiales</taxon>
        <taxon>Chelatococcaceae</taxon>
        <taxon>Chelatococcus</taxon>
    </lineage>
</organism>
<keyword evidence="2" id="KW-1185">Reference proteome</keyword>
<dbReference type="Proteomes" id="UP000182178">
    <property type="component" value="Unassembled WGS sequence"/>
</dbReference>
<gene>
    <name evidence="1" type="ORF">Ga0061061_11738</name>
</gene>
<protein>
    <submittedName>
        <fullName evidence="1">Protein of unknwon function (DUF3310)</fullName>
    </submittedName>
</protein>
<reference evidence="1 2" key="1">
    <citation type="submission" date="2015-08" db="EMBL/GenBank/DDBJ databases">
        <authorList>
            <person name="Varghese N."/>
        </authorList>
    </citation>
    <scope>NUCLEOTIDE SEQUENCE [LARGE SCALE GENOMIC DNA]</scope>
    <source>
        <strain evidence="1 2">DSM 18167</strain>
    </source>
</reference>
<proteinExistence type="predicted"/>
<accession>A0ABM9UDB5</accession>
<dbReference type="EMBL" id="CYHC01000017">
    <property type="protein sequence ID" value="CUA90994.1"/>
    <property type="molecule type" value="Genomic_DNA"/>
</dbReference>
<evidence type="ECO:0000313" key="1">
    <source>
        <dbReference type="EMBL" id="CUA90994.1"/>
    </source>
</evidence>
<evidence type="ECO:0000313" key="2">
    <source>
        <dbReference type="Proteomes" id="UP000182178"/>
    </source>
</evidence>